<evidence type="ECO:0000256" key="2">
    <source>
        <dbReference type="SAM" id="MobiDB-lite"/>
    </source>
</evidence>
<dbReference type="Proteomes" id="UP001627154">
    <property type="component" value="Unassembled WGS sequence"/>
</dbReference>
<proteinExistence type="predicted"/>
<evidence type="ECO:0000256" key="1">
    <source>
        <dbReference type="PROSITE-ProRule" id="PRU00047"/>
    </source>
</evidence>
<gene>
    <name evidence="4" type="ORF">TKK_012828</name>
</gene>
<evidence type="ECO:0000313" key="4">
    <source>
        <dbReference type="EMBL" id="KAL3392790.1"/>
    </source>
</evidence>
<comment type="caution">
    <text evidence="4">The sequence shown here is derived from an EMBL/GenBank/DDBJ whole genome shotgun (WGS) entry which is preliminary data.</text>
</comment>
<organism evidence="4 5">
    <name type="scientific">Trichogramma kaykai</name>
    <dbReference type="NCBI Taxonomy" id="54128"/>
    <lineage>
        <taxon>Eukaryota</taxon>
        <taxon>Metazoa</taxon>
        <taxon>Ecdysozoa</taxon>
        <taxon>Arthropoda</taxon>
        <taxon>Hexapoda</taxon>
        <taxon>Insecta</taxon>
        <taxon>Pterygota</taxon>
        <taxon>Neoptera</taxon>
        <taxon>Endopterygota</taxon>
        <taxon>Hymenoptera</taxon>
        <taxon>Apocrita</taxon>
        <taxon>Proctotrupomorpha</taxon>
        <taxon>Chalcidoidea</taxon>
        <taxon>Trichogrammatidae</taxon>
        <taxon>Trichogramma</taxon>
    </lineage>
</organism>
<keyword evidence="1" id="KW-0862">Zinc</keyword>
<name>A0ABD2WJC1_9HYME</name>
<sequence length="318" mass="35432">MPNLFQIDDTLKIDSNVDETQEKTAGNTSDLSIDFHDVKSSTFFPDIKKEASFNSETISDKNHINTDHPTQEETPASPTNTTVLVNPTIHPDPTTQTVPPASSDTVERTATTMGDKFVKLKDALATIPTFDQTTSGLEDFLELVDFAFGLIDPEEEKSFAKLVLCKVGTETRKSLKSATIDKVAEFKKQLRDLYSTGLSVSSLQELLAQQYQKHGENVLTFANKVRSLGDQILQRKGVTSPNDQFSKDITASQIEVFRKGLTENISLRLTKSDHFNELVKEAIKIEKELEVTRQMLGKLEKRCGNCNRAGHTTNECRS</sequence>
<protein>
    <recommendedName>
        <fullName evidence="3">CCHC-type domain-containing protein</fullName>
    </recommendedName>
</protein>
<dbReference type="AlphaFoldDB" id="A0ABD2WJC1"/>
<dbReference type="EMBL" id="JBJJXI010000102">
    <property type="protein sequence ID" value="KAL3392790.1"/>
    <property type="molecule type" value="Genomic_DNA"/>
</dbReference>
<evidence type="ECO:0000259" key="3">
    <source>
        <dbReference type="PROSITE" id="PS50158"/>
    </source>
</evidence>
<keyword evidence="5" id="KW-1185">Reference proteome</keyword>
<accession>A0ABD2WJC1</accession>
<feature type="domain" description="CCHC-type" evidence="3">
    <location>
        <begin position="302"/>
        <end position="318"/>
    </location>
</feature>
<dbReference type="PROSITE" id="PS50158">
    <property type="entry name" value="ZF_CCHC"/>
    <property type="match status" value="1"/>
</dbReference>
<dbReference type="InterPro" id="IPR001878">
    <property type="entry name" value="Znf_CCHC"/>
</dbReference>
<keyword evidence="1" id="KW-0863">Zinc-finger</keyword>
<keyword evidence="1" id="KW-0479">Metal-binding</keyword>
<reference evidence="4 5" key="1">
    <citation type="journal article" date="2024" name="bioRxiv">
        <title>A reference genome for Trichogramma kaykai: A tiny desert-dwelling parasitoid wasp with competing sex-ratio distorters.</title>
        <authorList>
            <person name="Culotta J."/>
            <person name="Lindsey A.R."/>
        </authorList>
    </citation>
    <scope>NUCLEOTIDE SEQUENCE [LARGE SCALE GENOMIC DNA]</scope>
    <source>
        <strain evidence="4 5">KSX58</strain>
    </source>
</reference>
<feature type="compositionally biased region" description="Basic and acidic residues" evidence="2">
    <location>
        <begin position="58"/>
        <end position="71"/>
    </location>
</feature>
<evidence type="ECO:0000313" key="5">
    <source>
        <dbReference type="Proteomes" id="UP001627154"/>
    </source>
</evidence>
<feature type="region of interest" description="Disordered" evidence="2">
    <location>
        <begin position="54"/>
        <end position="85"/>
    </location>
</feature>
<feature type="compositionally biased region" description="Polar residues" evidence="2">
    <location>
        <begin position="72"/>
        <end position="85"/>
    </location>
</feature>
<dbReference type="GO" id="GO:0008270">
    <property type="term" value="F:zinc ion binding"/>
    <property type="evidence" value="ECO:0007669"/>
    <property type="project" value="UniProtKB-KW"/>
</dbReference>